<organism evidence="1 2">
    <name type="scientific">Cirrhinus mrigala</name>
    <name type="common">Mrigala</name>
    <dbReference type="NCBI Taxonomy" id="683832"/>
    <lineage>
        <taxon>Eukaryota</taxon>
        <taxon>Metazoa</taxon>
        <taxon>Chordata</taxon>
        <taxon>Craniata</taxon>
        <taxon>Vertebrata</taxon>
        <taxon>Euteleostomi</taxon>
        <taxon>Actinopterygii</taxon>
        <taxon>Neopterygii</taxon>
        <taxon>Teleostei</taxon>
        <taxon>Ostariophysi</taxon>
        <taxon>Cypriniformes</taxon>
        <taxon>Cyprinidae</taxon>
        <taxon>Labeoninae</taxon>
        <taxon>Labeonini</taxon>
        <taxon>Cirrhinus</taxon>
    </lineage>
</organism>
<dbReference type="Proteomes" id="UP001529510">
    <property type="component" value="Unassembled WGS sequence"/>
</dbReference>
<name>A0ABD0P1P6_CIRMR</name>
<reference evidence="1 2" key="1">
    <citation type="submission" date="2024-05" db="EMBL/GenBank/DDBJ databases">
        <title>Genome sequencing and assembly of Indian major carp, Cirrhinus mrigala (Hamilton, 1822).</title>
        <authorList>
            <person name="Mohindra V."/>
            <person name="Chowdhury L.M."/>
            <person name="Lal K."/>
            <person name="Jena J.K."/>
        </authorList>
    </citation>
    <scope>NUCLEOTIDE SEQUENCE [LARGE SCALE GENOMIC DNA]</scope>
    <source>
        <strain evidence="1">CM1030</strain>
        <tissue evidence="1">Blood</tissue>
    </source>
</reference>
<proteinExistence type="predicted"/>
<feature type="non-terminal residue" evidence="1">
    <location>
        <position position="1"/>
    </location>
</feature>
<comment type="caution">
    <text evidence="1">The sequence shown here is derived from an EMBL/GenBank/DDBJ whole genome shotgun (WGS) entry which is preliminary data.</text>
</comment>
<sequence length="57" mass="6008">VPVPRPSYSQARESLVKAVPSKIICLFACGGRDCRYEGPAPLKVSSPAGEAYSVSIV</sequence>
<protein>
    <submittedName>
        <fullName evidence="1">Uncharacterized protein</fullName>
    </submittedName>
</protein>
<accession>A0ABD0P1P6</accession>
<dbReference type="EMBL" id="JAMKFB020000018">
    <property type="protein sequence ID" value="KAL0167667.1"/>
    <property type="molecule type" value="Genomic_DNA"/>
</dbReference>
<gene>
    <name evidence="1" type="ORF">M9458_035889</name>
</gene>
<evidence type="ECO:0000313" key="2">
    <source>
        <dbReference type="Proteomes" id="UP001529510"/>
    </source>
</evidence>
<dbReference type="AlphaFoldDB" id="A0ABD0P1P6"/>
<evidence type="ECO:0000313" key="1">
    <source>
        <dbReference type="EMBL" id="KAL0167667.1"/>
    </source>
</evidence>
<keyword evidence="2" id="KW-1185">Reference proteome</keyword>